<proteinExistence type="predicted"/>
<name>A0A1Y1RT43_9SPIO</name>
<dbReference type="InterPro" id="IPR009057">
    <property type="entry name" value="Homeodomain-like_sf"/>
</dbReference>
<evidence type="ECO:0000259" key="3">
    <source>
        <dbReference type="PROSITE" id="PS01124"/>
    </source>
</evidence>
<dbReference type="EMBL" id="MWQY01000033">
    <property type="protein sequence ID" value="ORC30273.1"/>
    <property type="molecule type" value="Genomic_DNA"/>
</dbReference>
<dbReference type="GO" id="GO:0043565">
    <property type="term" value="F:sequence-specific DNA binding"/>
    <property type="evidence" value="ECO:0007669"/>
    <property type="project" value="InterPro"/>
</dbReference>
<dbReference type="SUPFAM" id="SSF46689">
    <property type="entry name" value="Homeodomain-like"/>
    <property type="match status" value="1"/>
</dbReference>
<protein>
    <recommendedName>
        <fullName evidence="3">HTH araC/xylS-type domain-containing protein</fullName>
    </recommendedName>
</protein>
<keyword evidence="1" id="KW-0805">Transcription regulation</keyword>
<dbReference type="SMART" id="SM00342">
    <property type="entry name" value="HTH_ARAC"/>
    <property type="match status" value="1"/>
</dbReference>
<comment type="caution">
    <text evidence="4">The sequence shown here is derived from an EMBL/GenBank/DDBJ whole genome shotgun (WGS) entry which is preliminary data.</text>
</comment>
<evidence type="ECO:0000256" key="2">
    <source>
        <dbReference type="ARBA" id="ARBA00023163"/>
    </source>
</evidence>
<dbReference type="AlphaFoldDB" id="A0A1Y1RT43"/>
<dbReference type="Proteomes" id="UP000192343">
    <property type="component" value="Unassembled WGS sequence"/>
</dbReference>
<keyword evidence="5" id="KW-1185">Reference proteome</keyword>
<evidence type="ECO:0000313" key="5">
    <source>
        <dbReference type="Proteomes" id="UP000192343"/>
    </source>
</evidence>
<dbReference type="InterPro" id="IPR053142">
    <property type="entry name" value="PchR_regulatory_protein"/>
</dbReference>
<evidence type="ECO:0000256" key="1">
    <source>
        <dbReference type="ARBA" id="ARBA00023015"/>
    </source>
</evidence>
<dbReference type="PANTHER" id="PTHR47893:SF1">
    <property type="entry name" value="REGULATORY PROTEIN PCHR"/>
    <property type="match status" value="1"/>
</dbReference>
<organism evidence="4 5">
    <name type="scientific">Marispirochaeta aestuarii</name>
    <dbReference type="NCBI Taxonomy" id="1963862"/>
    <lineage>
        <taxon>Bacteria</taxon>
        <taxon>Pseudomonadati</taxon>
        <taxon>Spirochaetota</taxon>
        <taxon>Spirochaetia</taxon>
        <taxon>Spirochaetales</taxon>
        <taxon>Spirochaetaceae</taxon>
        <taxon>Marispirochaeta</taxon>
    </lineage>
</organism>
<dbReference type="Pfam" id="PF12833">
    <property type="entry name" value="HTH_18"/>
    <property type="match status" value="1"/>
</dbReference>
<dbReference type="PANTHER" id="PTHR47893">
    <property type="entry name" value="REGULATORY PROTEIN PCHR"/>
    <property type="match status" value="1"/>
</dbReference>
<dbReference type="InterPro" id="IPR018060">
    <property type="entry name" value="HTH_AraC"/>
</dbReference>
<gene>
    <name evidence="4" type="ORF">B4O97_18280</name>
</gene>
<evidence type="ECO:0000313" key="4">
    <source>
        <dbReference type="EMBL" id="ORC30273.1"/>
    </source>
</evidence>
<dbReference type="Gene3D" id="1.10.10.60">
    <property type="entry name" value="Homeodomain-like"/>
    <property type="match status" value="2"/>
</dbReference>
<dbReference type="STRING" id="1963862.B4O97_18280"/>
<keyword evidence="2" id="KW-0804">Transcription</keyword>
<accession>A0A1Y1RT43</accession>
<dbReference type="PROSITE" id="PS01124">
    <property type="entry name" value="HTH_ARAC_FAMILY_2"/>
    <property type="match status" value="1"/>
</dbReference>
<feature type="domain" description="HTH araC/xylS-type" evidence="3">
    <location>
        <begin position="234"/>
        <end position="332"/>
    </location>
</feature>
<reference evidence="4 5" key="1">
    <citation type="submission" date="2017-03" db="EMBL/GenBank/DDBJ databases">
        <title>Draft Genome sequence of Marispirochaeta sp. strain JC444.</title>
        <authorList>
            <person name="Shivani Y."/>
            <person name="Subhash Y."/>
            <person name="Sasikala C."/>
            <person name="Ramana C."/>
        </authorList>
    </citation>
    <scope>NUCLEOTIDE SEQUENCE [LARGE SCALE GENOMIC DNA]</scope>
    <source>
        <strain evidence="4 5">JC444</strain>
    </source>
</reference>
<sequence length="335" mass="37666">MPYSSGQSEVPPQLFYGDEADVSCPADPLKRIPLPLPEEIGEGTASFTSVSSDLGYGTLSIPESASSSRIVVRASDAFMKLTLHLSSSPSIFSVDGIPGRIEVKRWDGFLLSGPAYGVIDINTGEQLEEFSLFITENLFWRLGNELQIPWTMEMRKIIENLSSDRAFLPAPTNTYSRLAVFQLLHCPLCGSLLRLYMEAKLMEIFSLRVYELLQPERTKALQLKISASDRRHLEEAMEILVREAFDPPCIRELAGRVGLNTTKLKQGFRIQYGTTIFSYVRQLRMERARELLLDRALTVGEVALAVGYSSFSSFSKAFYRYHGFLPKTLVGNRKK</sequence>
<dbReference type="GO" id="GO:0003700">
    <property type="term" value="F:DNA-binding transcription factor activity"/>
    <property type="evidence" value="ECO:0007669"/>
    <property type="project" value="InterPro"/>
</dbReference>